<dbReference type="GO" id="GO:0008270">
    <property type="term" value="F:zinc ion binding"/>
    <property type="evidence" value="ECO:0007669"/>
    <property type="project" value="UniProtKB-KW"/>
</dbReference>
<proteinExistence type="evidence at transcript level"/>
<evidence type="ECO:0000256" key="1">
    <source>
        <dbReference type="ARBA" id="ARBA00022723"/>
    </source>
</evidence>
<keyword evidence="3" id="KW-0862">Zinc</keyword>
<feature type="compositionally biased region" description="Low complexity" evidence="5">
    <location>
        <begin position="102"/>
        <end position="112"/>
    </location>
</feature>
<feature type="compositionally biased region" description="Basic residues" evidence="5">
    <location>
        <begin position="129"/>
        <end position="140"/>
    </location>
</feature>
<keyword evidence="2" id="KW-0863">Zinc-finger</keyword>
<feature type="compositionally biased region" description="Polar residues" evidence="5">
    <location>
        <begin position="84"/>
        <end position="95"/>
    </location>
</feature>
<dbReference type="InterPro" id="IPR051140">
    <property type="entry name" value="GATA_TF"/>
</dbReference>
<feature type="region of interest" description="Disordered" evidence="5">
    <location>
        <begin position="1"/>
        <end position="28"/>
    </location>
</feature>
<feature type="compositionally biased region" description="Polar residues" evidence="5">
    <location>
        <begin position="144"/>
        <end position="160"/>
    </location>
</feature>
<evidence type="ECO:0000256" key="5">
    <source>
        <dbReference type="SAM" id="MobiDB-lite"/>
    </source>
</evidence>
<evidence type="ECO:0000256" key="3">
    <source>
        <dbReference type="ARBA" id="ARBA00022833"/>
    </source>
</evidence>
<keyword evidence="1" id="KW-0479">Metal-binding</keyword>
<evidence type="ECO:0000256" key="4">
    <source>
        <dbReference type="ARBA" id="ARBA00023159"/>
    </source>
</evidence>
<dbReference type="PANTHER" id="PTHR45658:SF42">
    <property type="entry name" value="GATA TRANSCRIPTION FACTOR 1"/>
    <property type="match status" value="1"/>
</dbReference>
<evidence type="ECO:0000313" key="6">
    <source>
        <dbReference type="EMBL" id="ACU21461.1"/>
    </source>
</evidence>
<feature type="region of interest" description="Disordered" evidence="5">
    <location>
        <begin position="129"/>
        <end position="164"/>
    </location>
</feature>
<dbReference type="OrthoDB" id="2162994at2759"/>
<keyword evidence="4" id="KW-0010">Activator</keyword>
<dbReference type="PANTHER" id="PTHR45658">
    <property type="entry name" value="GATA TRANSCRIPTION FACTOR"/>
    <property type="match status" value="1"/>
</dbReference>
<sequence length="197" mass="21649">METIGSVDDLLDFSSDIGEEDDYDDKPRKACPSLNSKCAGPSLFNPLVQVDPNHSFSEFAEEELEWLSNKDAFPSVETFVDLSSIQPGTTKNQKSAPVLECSTGSSNSNNSTNSISLLNSCDHLKVPVRARSKSRSRHRPGLAENSSQQVWWRQPSNGTSKADEGMKISSIGRKCQHCGAEKTPQWAGRSLWSKNTL</sequence>
<dbReference type="RefSeq" id="NP_001242460.2">
    <property type="nucleotide sequence ID" value="NM_001255531.2"/>
</dbReference>
<accession>C6TI09</accession>
<dbReference type="AlphaFoldDB" id="C6TI09"/>
<organism evidence="6">
    <name type="scientific">Glycine max</name>
    <name type="common">Soybean</name>
    <name type="synonym">Glycine hispida</name>
    <dbReference type="NCBI Taxonomy" id="3847"/>
    <lineage>
        <taxon>Eukaryota</taxon>
        <taxon>Viridiplantae</taxon>
        <taxon>Streptophyta</taxon>
        <taxon>Embryophyta</taxon>
        <taxon>Tracheophyta</taxon>
        <taxon>Spermatophyta</taxon>
        <taxon>Magnoliopsida</taxon>
        <taxon>eudicotyledons</taxon>
        <taxon>Gunneridae</taxon>
        <taxon>Pentapetalae</taxon>
        <taxon>rosids</taxon>
        <taxon>fabids</taxon>
        <taxon>Fabales</taxon>
        <taxon>Fabaceae</taxon>
        <taxon>Papilionoideae</taxon>
        <taxon>50 kb inversion clade</taxon>
        <taxon>NPAAA clade</taxon>
        <taxon>indigoferoid/millettioid clade</taxon>
        <taxon>Phaseoleae</taxon>
        <taxon>Glycine</taxon>
        <taxon>Glycine subgen. Soja</taxon>
    </lineage>
</organism>
<evidence type="ECO:0008006" key="7">
    <source>
        <dbReference type="Google" id="ProtNLM"/>
    </source>
</evidence>
<dbReference type="ExpressionAtlas" id="C6TI09">
    <property type="expression patterns" value="baseline and differential"/>
</dbReference>
<dbReference type="EMBL" id="BT097287">
    <property type="protein sequence ID" value="ACU21461.1"/>
    <property type="molecule type" value="mRNA"/>
</dbReference>
<evidence type="ECO:0000256" key="2">
    <source>
        <dbReference type="ARBA" id="ARBA00022771"/>
    </source>
</evidence>
<feature type="region of interest" description="Disordered" evidence="5">
    <location>
        <begin position="84"/>
        <end position="112"/>
    </location>
</feature>
<protein>
    <recommendedName>
        <fullName evidence="7">GATA-type domain-containing protein</fullName>
    </recommendedName>
</protein>
<dbReference type="KEGG" id="gmx:100784527"/>
<reference evidence="6" key="1">
    <citation type="submission" date="2009-08" db="EMBL/GenBank/DDBJ databases">
        <authorList>
            <person name="Cheung F."/>
            <person name="Xiao Y."/>
            <person name="Chan A."/>
            <person name="Moskal W."/>
            <person name="Town C.D."/>
        </authorList>
    </citation>
    <scope>NUCLEOTIDE SEQUENCE</scope>
</reference>
<name>C6TI09_SOYBN</name>
<dbReference type="GeneID" id="100784527"/>